<evidence type="ECO:0008006" key="4">
    <source>
        <dbReference type="Google" id="ProtNLM"/>
    </source>
</evidence>
<name>A0ABU7ZAH0_9MICO</name>
<dbReference type="SUPFAM" id="SSF53474">
    <property type="entry name" value="alpha/beta-Hydrolases"/>
    <property type="match status" value="2"/>
</dbReference>
<sequence length="520" mass="52012">MSRDPRDTLRIVGGAVVTRVDAESVRSAAGRLADAAASLRAAAGDCVRAGQALERARWAPAPLGETDPGRPARLARAGALVDDAAAALGRRADECALLGERLLRAAGLYEHTESLAARVLGAGVTGAAGLLGLGMTGFLRTPAGRPLLLTGAAGLAGLSVLAPDPDAPRPAPRAVPQGPPAPPAGDGDGPGGSVLRTVAPVVDEALTGLGVGVALGAPGLSGGDFSVTGGASVLSRAVEAVLGTRAVLVDAVDPATFTGGPPDRDDRPAGSVAEALARTADLYPHGSGIPGRPAPGPPPGTIAVERVTHADGSTSWTVLIPGTQALLSPRNPFDVDTDLDLVARRTADVADGVVRALAAAGAGQGEPVVLVGHSLGGIAAVSLAASPAFRRRHPVGGVVTAGAPTATFRTPPGVPVLHLENTEELVSPLDGRSSTENPATADRVTVGRDLADSRDPADRAASGGVAAAHSVGTHLRTLAHARDAGSVQVASVAGRLDRLLDGERAETRYYRLRRARVGDG</sequence>
<comment type="caution">
    <text evidence="2">The sequence shown here is derived from an EMBL/GenBank/DDBJ whole genome shotgun (WGS) entry which is preliminary data.</text>
</comment>
<feature type="region of interest" description="Disordered" evidence="1">
    <location>
        <begin position="426"/>
        <end position="465"/>
    </location>
</feature>
<dbReference type="Proteomes" id="UP001310387">
    <property type="component" value="Unassembled WGS sequence"/>
</dbReference>
<organism evidence="2 3">
    <name type="scientific">Isoptericola haloaureus</name>
    <dbReference type="NCBI Taxonomy" id="1542902"/>
    <lineage>
        <taxon>Bacteria</taxon>
        <taxon>Bacillati</taxon>
        <taxon>Actinomycetota</taxon>
        <taxon>Actinomycetes</taxon>
        <taxon>Micrococcales</taxon>
        <taxon>Promicromonosporaceae</taxon>
        <taxon>Isoptericola</taxon>
    </lineage>
</organism>
<keyword evidence="3" id="KW-1185">Reference proteome</keyword>
<feature type="compositionally biased region" description="Pro residues" evidence="1">
    <location>
        <begin position="168"/>
        <end position="183"/>
    </location>
</feature>
<protein>
    <recommendedName>
        <fullName evidence="4">PGAP1-like protein</fullName>
    </recommendedName>
</protein>
<evidence type="ECO:0000256" key="1">
    <source>
        <dbReference type="SAM" id="MobiDB-lite"/>
    </source>
</evidence>
<dbReference type="RefSeq" id="WP_332902815.1">
    <property type="nucleotide sequence ID" value="NZ_JBAGLP010000118.1"/>
</dbReference>
<reference evidence="2" key="2">
    <citation type="submission" date="2024-02" db="EMBL/GenBank/DDBJ databases">
        <authorList>
            <person name="Prathaban M."/>
            <person name="Mythili R."/>
            <person name="Sharmila Devi N."/>
            <person name="Sobanaa M."/>
            <person name="Prathiviraj R."/>
            <person name="Selvin J."/>
        </authorList>
    </citation>
    <scope>NUCLEOTIDE SEQUENCE</scope>
    <source>
        <strain evidence="2">MP1014</strain>
    </source>
</reference>
<dbReference type="Gene3D" id="3.40.50.1820">
    <property type="entry name" value="alpha/beta hydrolase"/>
    <property type="match status" value="1"/>
</dbReference>
<feature type="compositionally biased region" description="Basic and acidic residues" evidence="1">
    <location>
        <begin position="445"/>
        <end position="458"/>
    </location>
</feature>
<proteinExistence type="predicted"/>
<evidence type="ECO:0000313" key="2">
    <source>
        <dbReference type="EMBL" id="MEG3616333.1"/>
    </source>
</evidence>
<dbReference type="InterPro" id="IPR029058">
    <property type="entry name" value="AB_hydrolase_fold"/>
</dbReference>
<gene>
    <name evidence="2" type="ORF">V5O49_14480</name>
</gene>
<reference evidence="2" key="1">
    <citation type="journal article" date="2024" name="Antonie Van Leeuwenhoek">
        <title>Isoptericola haloaureus sp. nov., a dimorphic actinobacterium isolated from mangrove sediments of southeast India, implicating biosaline agricultural significance through nitrogen fixation and salt tolerance genes.</title>
        <authorList>
            <person name="Prathaban M."/>
            <person name="Prathiviraj R."/>
            <person name="Ravichandran M."/>
            <person name="Natarajan S.D."/>
            <person name="Sobanaa M."/>
            <person name="Hari Krishna Kumar S."/>
            <person name="Chandrasekar V."/>
            <person name="Selvin J."/>
        </authorList>
    </citation>
    <scope>NUCLEOTIDE SEQUENCE</scope>
    <source>
        <strain evidence="2">MP1014</strain>
    </source>
</reference>
<dbReference type="EMBL" id="JBAGLP010000118">
    <property type="protein sequence ID" value="MEG3616333.1"/>
    <property type="molecule type" value="Genomic_DNA"/>
</dbReference>
<accession>A0ABU7ZAH0</accession>
<evidence type="ECO:0000313" key="3">
    <source>
        <dbReference type="Proteomes" id="UP001310387"/>
    </source>
</evidence>
<feature type="region of interest" description="Disordered" evidence="1">
    <location>
        <begin position="161"/>
        <end position="195"/>
    </location>
</feature>